<reference evidence="2" key="1">
    <citation type="submission" date="2024-04" db="EMBL/GenBank/DDBJ databases">
        <title>Salinicola lusitanus LLJ914,a marine bacterium isolated from the Okinawa Trough.</title>
        <authorList>
            <person name="Li J."/>
        </authorList>
    </citation>
    <scope>NUCLEOTIDE SEQUENCE [LARGE SCALE GENOMIC DNA]</scope>
</reference>
<evidence type="ECO:0000313" key="1">
    <source>
        <dbReference type="EMBL" id="KAK7880108.1"/>
    </source>
</evidence>
<comment type="caution">
    <text evidence="1">The sequence shown here is derived from an EMBL/GenBank/DDBJ whole genome shotgun (WGS) entry which is preliminary data.</text>
</comment>
<keyword evidence="2" id="KW-1185">Reference proteome</keyword>
<sequence>MSKTEERIIKTELKIVLVWIESCVAPARPAQPEKRERENLGERGLWAGPKVLITNLCLSQNRRTKCPEREDEGGTGLQLIDTDWTNTRLKPDPATAGPQTWYKIILYWADAALVKFIDPTRETIVVFKMVKAVQSARGVKGGRVCTALTILNTTIVVLNVELDTQKSHSLNNDELIV</sequence>
<name>A0AAW0MTE0_9GOBI</name>
<proteinExistence type="predicted"/>
<organism evidence="1 2">
    <name type="scientific">Mugilogobius chulae</name>
    <name type="common">yellowstripe goby</name>
    <dbReference type="NCBI Taxonomy" id="88201"/>
    <lineage>
        <taxon>Eukaryota</taxon>
        <taxon>Metazoa</taxon>
        <taxon>Chordata</taxon>
        <taxon>Craniata</taxon>
        <taxon>Vertebrata</taxon>
        <taxon>Euteleostomi</taxon>
        <taxon>Actinopterygii</taxon>
        <taxon>Neopterygii</taxon>
        <taxon>Teleostei</taxon>
        <taxon>Neoteleostei</taxon>
        <taxon>Acanthomorphata</taxon>
        <taxon>Gobiaria</taxon>
        <taxon>Gobiiformes</taxon>
        <taxon>Gobioidei</taxon>
        <taxon>Gobiidae</taxon>
        <taxon>Gobionellinae</taxon>
        <taxon>Mugilogobius</taxon>
    </lineage>
</organism>
<accession>A0AAW0MTE0</accession>
<dbReference type="AlphaFoldDB" id="A0AAW0MTE0"/>
<dbReference type="EMBL" id="JBBPFD010000145">
    <property type="protein sequence ID" value="KAK7880108.1"/>
    <property type="molecule type" value="Genomic_DNA"/>
</dbReference>
<evidence type="ECO:0000313" key="2">
    <source>
        <dbReference type="Proteomes" id="UP001460270"/>
    </source>
</evidence>
<gene>
    <name evidence="1" type="ORF">WMY93_033227</name>
</gene>
<dbReference type="Proteomes" id="UP001460270">
    <property type="component" value="Unassembled WGS sequence"/>
</dbReference>
<protein>
    <submittedName>
        <fullName evidence="1">Uncharacterized protein</fullName>
    </submittedName>
</protein>